<dbReference type="InterPro" id="IPR044856">
    <property type="entry name" value="Malate_synth_C_sf"/>
</dbReference>
<evidence type="ECO:0000259" key="16">
    <source>
        <dbReference type="Pfam" id="PF20659"/>
    </source>
</evidence>
<evidence type="ECO:0000256" key="7">
    <source>
        <dbReference type="ARBA" id="ARBA00022842"/>
    </source>
</evidence>
<dbReference type="InterPro" id="IPR011076">
    <property type="entry name" value="Malate_synth_sf"/>
</dbReference>
<evidence type="ECO:0000256" key="11">
    <source>
        <dbReference type="NCBIfam" id="TIGR01345"/>
    </source>
</evidence>
<feature type="domain" description="Malate synthase G alpha-beta insertion" evidence="15">
    <location>
        <begin position="189"/>
        <end position="263"/>
    </location>
</feature>
<evidence type="ECO:0000256" key="5">
    <source>
        <dbReference type="ARBA" id="ARBA00022679"/>
    </source>
</evidence>
<comment type="subunit">
    <text evidence="10">Monomer.</text>
</comment>
<dbReference type="Proteomes" id="UP000507140">
    <property type="component" value="Unassembled WGS sequence"/>
</dbReference>
<comment type="cofactor">
    <cofactor evidence="1 10">
        <name>Mg(2+)</name>
        <dbReference type="ChEBI" id="CHEBI:18420"/>
    </cofactor>
</comment>
<dbReference type="InterPro" id="IPR046363">
    <property type="entry name" value="MS_N_TIM-barrel_dom"/>
</dbReference>
<feature type="domain" description="Malate synthase N-terminal" evidence="14">
    <location>
        <begin position="46"/>
        <end position="107"/>
    </location>
</feature>
<dbReference type="InterPro" id="IPR048356">
    <property type="entry name" value="MS_N"/>
</dbReference>
<feature type="binding site" evidence="10">
    <location>
        <position position="368"/>
    </location>
    <ligand>
        <name>glyoxylate</name>
        <dbReference type="ChEBI" id="CHEBI:36655"/>
    </ligand>
</feature>
<keyword evidence="2 10" id="KW-0329">Glyoxylate bypass</keyword>
<dbReference type="InterPro" id="IPR048357">
    <property type="entry name" value="MSG_insertion"/>
</dbReference>
<feature type="binding site" evidence="10">
    <location>
        <position position="485"/>
    </location>
    <ligand>
        <name>Mg(2+)</name>
        <dbReference type="ChEBI" id="CHEBI:18420"/>
    </ligand>
</feature>
<keyword evidence="3 10" id="KW-0963">Cytoplasm</keyword>
<dbReference type="InterPro" id="IPR048355">
    <property type="entry name" value="MS_C"/>
</dbReference>
<evidence type="ECO:0000256" key="9">
    <source>
        <dbReference type="ARBA" id="ARBA00047918"/>
    </source>
</evidence>
<comment type="similarity">
    <text evidence="10 12">Belongs to the malate synthase family. GlcB subfamily.</text>
</comment>
<organism evidence="17 18">
    <name type="scientific">Achromobacter mucicolens</name>
    <dbReference type="NCBI Taxonomy" id="1389922"/>
    <lineage>
        <taxon>Bacteria</taxon>
        <taxon>Pseudomonadati</taxon>
        <taxon>Pseudomonadota</taxon>
        <taxon>Betaproteobacteria</taxon>
        <taxon>Burkholderiales</taxon>
        <taxon>Alcaligenaceae</taxon>
        <taxon>Achromobacter</taxon>
    </lineage>
</organism>
<dbReference type="Pfam" id="PF20658">
    <property type="entry name" value="MSG_insertion"/>
    <property type="match status" value="1"/>
</dbReference>
<evidence type="ECO:0000259" key="13">
    <source>
        <dbReference type="Pfam" id="PF01274"/>
    </source>
</evidence>
<keyword evidence="7 10" id="KW-0460">Magnesium</keyword>
<dbReference type="NCBIfam" id="TIGR01345">
    <property type="entry name" value="malate_syn_G"/>
    <property type="match status" value="1"/>
</dbReference>
<evidence type="ECO:0000259" key="14">
    <source>
        <dbReference type="Pfam" id="PF20656"/>
    </source>
</evidence>
<comment type="caution">
    <text evidence="17">The sequence shown here is derived from an EMBL/GenBank/DDBJ whole genome shotgun (WGS) entry which is preliminary data.</text>
</comment>
<evidence type="ECO:0000256" key="8">
    <source>
        <dbReference type="ARBA" id="ARBA00023097"/>
    </source>
</evidence>
<dbReference type="InterPro" id="IPR001465">
    <property type="entry name" value="Malate_synthase_TIM"/>
</dbReference>
<dbReference type="Pfam" id="PF20659">
    <property type="entry name" value="MS_C"/>
    <property type="match status" value="1"/>
</dbReference>
<feature type="modified residue" description="Cysteine sulfenic acid (-SOH)" evidence="10">
    <location>
        <position position="647"/>
    </location>
</feature>
<feature type="active site" description="Proton acceptor" evidence="10">
    <location>
        <position position="368"/>
    </location>
</feature>
<feature type="binding site" evidence="10">
    <location>
        <position position="148"/>
    </location>
    <ligand>
        <name>acetyl-CoA</name>
        <dbReference type="ChEBI" id="CHEBI:57288"/>
    </ligand>
</feature>
<dbReference type="PANTHER" id="PTHR42739">
    <property type="entry name" value="MALATE SYNTHASE G"/>
    <property type="match status" value="1"/>
</dbReference>
<keyword evidence="18" id="KW-1185">Reference proteome</keyword>
<comment type="catalytic activity">
    <reaction evidence="9 10 12">
        <text>glyoxylate + acetyl-CoA + H2O = (S)-malate + CoA + H(+)</text>
        <dbReference type="Rhea" id="RHEA:18181"/>
        <dbReference type="ChEBI" id="CHEBI:15377"/>
        <dbReference type="ChEBI" id="CHEBI:15378"/>
        <dbReference type="ChEBI" id="CHEBI:15589"/>
        <dbReference type="ChEBI" id="CHEBI:36655"/>
        <dbReference type="ChEBI" id="CHEBI:57287"/>
        <dbReference type="ChEBI" id="CHEBI:57288"/>
        <dbReference type="EC" id="2.3.3.9"/>
    </reaction>
</comment>
<keyword evidence="8 10" id="KW-0558">Oxidation</keyword>
<sequence>MDIGAGADDDVSTPHPARRAGLHYLSPEIRMTQRIQHHGLQVAANLSQFIEQEALPGSGLDVDGFWQGFAALVHDLAPKNRALLAERDRLQAELDAWHRAHPGPITDPAAYRKFLEGIGYLLPQPAAVRATTDNVDTEISQQAGPQLVVPMSNPRYALNAANARWGSLYDALYGTDAIPATPGDTGRGYNPERGAAVIARARSFLDTAAPLAQGSHADAKGYTVEGGELRVALATGATGLKSGAQFVGYQGDASAPTAILLKNNGLHFEIQIDRASTIGGTDAAGVKDVVVEAALTTIMDCEDSVAAVDADDKVQIYRNWLGLMKGDLTEDVTKGGKTFTRKLNADRNYTRPDGSALTLHGRSLMFVRNVGHLMTNPAVLDRDGQEIPEGILDAVVTSLAALQDRQKKLNSRTGSVYIVKPKMHGPAEAAFASELFDRVEDLIRVPRNTLKMGIMDEERRTSVNLKACIEAAASRVAFINTGFLDRTGDEMHSGMEAGPMLRKGDMKSSAWITAYERNNVLVGLDAGLRGRAQIGKGMWAMPDLMAAMLEQKIAHPKAGANTAWVPSPTAATLHALHYHQIDVQAVQQELERTRLDSVRDELLNGLLTVPVGDPSKWSAADIQQELDNNVQGILGYVVRWIDQGVGCSKVPDIHNVGLMEDRATLRISSQHIANWLRHGITNHDQVMETFKRMAKVVDGQNAGDPLYQPMAGNFDTSLAFKAACALVFEGLTQPNGYTEPLLHKYRLEYKAARA</sequence>
<evidence type="ECO:0000256" key="4">
    <source>
        <dbReference type="ARBA" id="ARBA00022532"/>
    </source>
</evidence>
<protein>
    <recommendedName>
        <fullName evidence="10 11">Malate synthase G</fullName>
        <ecNumber evidence="10 11">2.3.3.9</ecNumber>
    </recommendedName>
</protein>
<dbReference type="Gene3D" id="3.20.20.360">
    <property type="entry name" value="Malate synthase, domain 3"/>
    <property type="match status" value="2"/>
</dbReference>
<dbReference type="Gene3D" id="1.20.1220.12">
    <property type="entry name" value="Malate synthase, domain III"/>
    <property type="match status" value="1"/>
</dbReference>
<dbReference type="NCBIfam" id="NF002825">
    <property type="entry name" value="PRK02999.1"/>
    <property type="match status" value="1"/>
</dbReference>
<keyword evidence="17" id="KW-0012">Acyltransferase</keyword>
<evidence type="ECO:0000313" key="18">
    <source>
        <dbReference type="Proteomes" id="UP000507140"/>
    </source>
</evidence>
<feature type="binding site" evidence="10">
    <location>
        <position position="341"/>
    </location>
    <ligand>
        <name>acetyl-CoA</name>
        <dbReference type="ChEBI" id="CHEBI:57288"/>
    </ligand>
</feature>
<evidence type="ECO:0000256" key="2">
    <source>
        <dbReference type="ARBA" id="ARBA00022435"/>
    </source>
</evidence>
<dbReference type="SUPFAM" id="SSF51645">
    <property type="entry name" value="Malate synthase G"/>
    <property type="match status" value="1"/>
</dbReference>
<feature type="domain" description="Malate synthase TIM barrel" evidence="13">
    <location>
        <begin position="365"/>
        <end position="597"/>
    </location>
</feature>
<dbReference type="GO" id="GO:0004474">
    <property type="term" value="F:malate synthase activity"/>
    <property type="evidence" value="ECO:0007669"/>
    <property type="project" value="UniProtKB-EC"/>
</dbReference>
<dbReference type="PANTHER" id="PTHR42739:SF1">
    <property type="entry name" value="MALATE SYNTHASE G"/>
    <property type="match status" value="1"/>
</dbReference>
<feature type="active site" description="Proton donor" evidence="10">
    <location>
        <position position="661"/>
    </location>
</feature>
<feature type="binding site" evidence="10">
    <location>
        <begin position="482"/>
        <end position="485"/>
    </location>
    <ligand>
        <name>glyoxylate</name>
        <dbReference type="ChEBI" id="CHEBI:36655"/>
    </ligand>
</feature>
<dbReference type="EMBL" id="CADIKR010000001">
    <property type="protein sequence ID" value="CAB3815730.1"/>
    <property type="molecule type" value="Genomic_DNA"/>
</dbReference>
<name>A0ABM8L6D3_9BURK</name>
<comment type="function">
    <text evidence="10">Involved in the glycolate utilization. Catalyzes the condensation and subsequent hydrolysis of acetyl-coenzyme A (acetyl-CoA) and glyoxylate to form malate and CoA.</text>
</comment>
<comment type="subcellular location">
    <subcellularLocation>
        <location evidence="10 12">Cytoplasm</location>
    </subcellularLocation>
</comment>
<feature type="binding site" evidence="10">
    <location>
        <position position="457"/>
    </location>
    <ligand>
        <name>Mg(2+)</name>
        <dbReference type="ChEBI" id="CHEBI:18420"/>
    </ligand>
</feature>
<keyword evidence="4 10" id="KW-0816">Tricarboxylic acid cycle</keyword>
<evidence type="ECO:0000256" key="1">
    <source>
        <dbReference type="ARBA" id="ARBA00001946"/>
    </source>
</evidence>
<feature type="binding site" evidence="10">
    <location>
        <position position="304"/>
    </location>
    <ligand>
        <name>acetyl-CoA</name>
        <dbReference type="ChEBI" id="CHEBI:57288"/>
    </ligand>
</feature>
<accession>A0ABM8L6D3</accession>
<evidence type="ECO:0000256" key="3">
    <source>
        <dbReference type="ARBA" id="ARBA00022490"/>
    </source>
</evidence>
<comment type="pathway">
    <text evidence="10 12">Carbohydrate metabolism; glyoxylate cycle; (S)-malate from isocitrate: step 2/2.</text>
</comment>
<dbReference type="CDD" id="cd00728">
    <property type="entry name" value="malate_synt_G"/>
    <property type="match status" value="1"/>
</dbReference>
<feature type="binding site" evidence="10">
    <location>
        <position position="457"/>
    </location>
    <ligand>
        <name>glyoxylate</name>
        <dbReference type="ChEBI" id="CHEBI:36655"/>
    </ligand>
</feature>
<evidence type="ECO:0000256" key="6">
    <source>
        <dbReference type="ARBA" id="ARBA00022723"/>
    </source>
</evidence>
<feature type="binding site" evidence="10">
    <location>
        <position position="566"/>
    </location>
    <ligand>
        <name>acetyl-CoA</name>
        <dbReference type="ChEBI" id="CHEBI:57288"/>
    </ligand>
</feature>
<keyword evidence="6 10" id="KW-0479">Metal-binding</keyword>
<comment type="caution">
    <text evidence="10">Lacks conserved residue(s) required for the propagation of feature annotation.</text>
</comment>
<feature type="binding site" evidence="10">
    <location>
        <begin position="155"/>
        <end position="156"/>
    </location>
    <ligand>
        <name>acetyl-CoA</name>
        <dbReference type="ChEBI" id="CHEBI:57288"/>
    </ligand>
</feature>
<proteinExistence type="inferred from homology"/>
<gene>
    <name evidence="10 17" type="primary">glcB</name>
    <name evidence="17" type="ORF">LMG3415_00125</name>
</gene>
<evidence type="ECO:0000256" key="10">
    <source>
        <dbReference type="HAMAP-Rule" id="MF_00641"/>
    </source>
</evidence>
<dbReference type="Pfam" id="PF01274">
    <property type="entry name" value="MS_TIM-barrel"/>
    <property type="match status" value="1"/>
</dbReference>
<keyword evidence="5 10" id="KW-0808">Transferase</keyword>
<evidence type="ECO:0000313" key="17">
    <source>
        <dbReference type="EMBL" id="CAB3815730.1"/>
    </source>
</evidence>
<dbReference type="HAMAP" id="MF_00641">
    <property type="entry name" value="Malate_synth_G"/>
    <property type="match status" value="1"/>
</dbReference>
<evidence type="ECO:0000259" key="15">
    <source>
        <dbReference type="Pfam" id="PF20658"/>
    </source>
</evidence>
<evidence type="ECO:0000256" key="12">
    <source>
        <dbReference type="RuleBase" id="RU003572"/>
    </source>
</evidence>
<dbReference type="EC" id="2.3.3.9" evidence="10 11"/>
<dbReference type="Pfam" id="PF20656">
    <property type="entry name" value="MS_N"/>
    <property type="match status" value="1"/>
</dbReference>
<feature type="domain" description="Malate synthase C-terminal" evidence="16">
    <location>
        <begin position="622"/>
        <end position="711"/>
    </location>
</feature>
<dbReference type="InterPro" id="IPR006253">
    <property type="entry name" value="Malate_synthG"/>
</dbReference>
<reference evidence="17 18" key="1">
    <citation type="submission" date="2020-04" db="EMBL/GenBank/DDBJ databases">
        <authorList>
            <person name="De Canck E."/>
        </authorList>
    </citation>
    <scope>NUCLEOTIDE SEQUENCE [LARGE SCALE GENOMIC DNA]</scope>
    <source>
        <strain evidence="17 18">LMG 3415</strain>
    </source>
</reference>